<evidence type="ECO:0000313" key="2">
    <source>
        <dbReference type="Proteomes" id="UP000689195"/>
    </source>
</evidence>
<organism evidence="1 2">
    <name type="scientific">Paramecium pentaurelia</name>
    <dbReference type="NCBI Taxonomy" id="43138"/>
    <lineage>
        <taxon>Eukaryota</taxon>
        <taxon>Sar</taxon>
        <taxon>Alveolata</taxon>
        <taxon>Ciliophora</taxon>
        <taxon>Intramacronucleata</taxon>
        <taxon>Oligohymenophorea</taxon>
        <taxon>Peniculida</taxon>
        <taxon>Parameciidae</taxon>
        <taxon>Paramecium</taxon>
    </lineage>
</organism>
<dbReference type="EMBL" id="CAJJDO010000029">
    <property type="protein sequence ID" value="CAD8156974.1"/>
    <property type="molecule type" value="Genomic_DNA"/>
</dbReference>
<proteinExistence type="predicted"/>
<comment type="caution">
    <text evidence="1">The sequence shown here is derived from an EMBL/GenBank/DDBJ whole genome shotgun (WGS) entry which is preliminary data.</text>
</comment>
<dbReference type="AlphaFoldDB" id="A0A8S1TXZ1"/>
<name>A0A8S1TXZ1_9CILI</name>
<sequence>MEFNVEDYHTRDLMKIDFFKLEKGSILRLMQELPYYIQKIQ</sequence>
<accession>A0A8S1TXZ1</accession>
<protein>
    <submittedName>
        <fullName evidence="1">Uncharacterized protein</fullName>
    </submittedName>
</protein>
<reference evidence="1" key="1">
    <citation type="submission" date="2021-01" db="EMBL/GenBank/DDBJ databases">
        <authorList>
            <consortium name="Genoscope - CEA"/>
            <person name="William W."/>
        </authorList>
    </citation>
    <scope>NUCLEOTIDE SEQUENCE</scope>
</reference>
<gene>
    <name evidence="1" type="ORF">PPENT_87.1.T0290275</name>
</gene>
<keyword evidence="2" id="KW-1185">Reference proteome</keyword>
<dbReference type="Proteomes" id="UP000689195">
    <property type="component" value="Unassembled WGS sequence"/>
</dbReference>
<evidence type="ECO:0000313" key="1">
    <source>
        <dbReference type="EMBL" id="CAD8156974.1"/>
    </source>
</evidence>